<feature type="compositionally biased region" description="Low complexity" evidence="7">
    <location>
        <begin position="86"/>
        <end position="98"/>
    </location>
</feature>
<dbReference type="SUPFAM" id="SSF46689">
    <property type="entry name" value="Homeodomain-like"/>
    <property type="match status" value="1"/>
</dbReference>
<evidence type="ECO:0000256" key="4">
    <source>
        <dbReference type="ARBA" id="ARBA00023242"/>
    </source>
</evidence>
<dbReference type="Proteomes" id="UP000675881">
    <property type="component" value="Chromosome 12"/>
</dbReference>
<dbReference type="CDD" id="cd00086">
    <property type="entry name" value="homeodomain"/>
    <property type="match status" value="1"/>
</dbReference>
<dbReference type="Gene3D" id="1.10.10.60">
    <property type="entry name" value="Homeodomain-like"/>
    <property type="match status" value="1"/>
</dbReference>
<evidence type="ECO:0000256" key="6">
    <source>
        <dbReference type="RuleBase" id="RU000682"/>
    </source>
</evidence>
<dbReference type="PANTHER" id="PTHR24329:SF543">
    <property type="entry name" value="FI01017P-RELATED"/>
    <property type="match status" value="1"/>
</dbReference>
<evidence type="ECO:0000313" key="8">
    <source>
        <dbReference type="EMBL" id="CAF2815008.1"/>
    </source>
</evidence>
<dbReference type="GO" id="GO:0005634">
    <property type="term" value="C:nucleus"/>
    <property type="evidence" value="ECO:0007669"/>
    <property type="project" value="UniProtKB-SubCell"/>
</dbReference>
<evidence type="ECO:0000256" key="2">
    <source>
        <dbReference type="ARBA" id="ARBA00023125"/>
    </source>
</evidence>
<dbReference type="PROSITE" id="PS00027">
    <property type="entry name" value="HOMEOBOX_1"/>
    <property type="match status" value="1"/>
</dbReference>
<organism evidence="8 9">
    <name type="scientific">Lepeophtheirus salmonis</name>
    <name type="common">Salmon louse</name>
    <name type="synonym">Caligus salmonis</name>
    <dbReference type="NCBI Taxonomy" id="72036"/>
    <lineage>
        <taxon>Eukaryota</taxon>
        <taxon>Metazoa</taxon>
        <taxon>Ecdysozoa</taxon>
        <taxon>Arthropoda</taxon>
        <taxon>Crustacea</taxon>
        <taxon>Multicrustacea</taxon>
        <taxon>Hexanauplia</taxon>
        <taxon>Copepoda</taxon>
        <taxon>Siphonostomatoida</taxon>
        <taxon>Caligidae</taxon>
        <taxon>Lepeophtheirus</taxon>
    </lineage>
</organism>
<evidence type="ECO:0000256" key="3">
    <source>
        <dbReference type="ARBA" id="ARBA00023155"/>
    </source>
</evidence>
<dbReference type="InterPro" id="IPR017970">
    <property type="entry name" value="Homeobox_CS"/>
</dbReference>
<name>A0A7R8H1R3_LEPSM</name>
<dbReference type="FunFam" id="1.10.10.60:FF:000679">
    <property type="entry name" value="Homeobox protein aristaless"/>
    <property type="match status" value="1"/>
</dbReference>
<proteinExistence type="predicted"/>
<dbReference type="InterPro" id="IPR009057">
    <property type="entry name" value="Homeodomain-like_sf"/>
</dbReference>
<accession>A0A7R8H1R3</accession>
<feature type="region of interest" description="Disordered" evidence="7">
    <location>
        <begin position="52"/>
        <end position="109"/>
    </location>
</feature>
<keyword evidence="2 5" id="KW-0238">DNA-binding</keyword>
<dbReference type="EMBL" id="HG994591">
    <property type="protein sequence ID" value="CAF2815008.1"/>
    <property type="molecule type" value="Genomic_DNA"/>
</dbReference>
<gene>
    <name evidence="8" type="ORF">LSAA_3535</name>
</gene>
<evidence type="ECO:0000313" key="9">
    <source>
        <dbReference type="Proteomes" id="UP000675881"/>
    </source>
</evidence>
<dbReference type="InterPro" id="IPR050649">
    <property type="entry name" value="Paired_Homeobox_TFs"/>
</dbReference>
<keyword evidence="9" id="KW-1185">Reference proteome</keyword>
<comment type="subcellular location">
    <subcellularLocation>
        <location evidence="1 5 6">Nucleus</location>
    </subcellularLocation>
</comment>
<reference evidence="8" key="1">
    <citation type="submission" date="2021-02" db="EMBL/GenBank/DDBJ databases">
        <authorList>
            <person name="Bekaert M."/>
        </authorList>
    </citation>
    <scope>NUCLEOTIDE SEQUENCE</scope>
    <source>
        <strain evidence="8">IoA-00</strain>
    </source>
</reference>
<dbReference type="PROSITE" id="PS50071">
    <property type="entry name" value="HOMEOBOX_2"/>
    <property type="match status" value="1"/>
</dbReference>
<feature type="DNA-binding region" description="Homeobox" evidence="5">
    <location>
        <begin position="13"/>
        <end position="56"/>
    </location>
</feature>
<feature type="compositionally biased region" description="Polar residues" evidence="7">
    <location>
        <begin position="55"/>
        <end position="85"/>
    </location>
</feature>
<dbReference type="Pfam" id="PF00046">
    <property type="entry name" value="Homeodomain"/>
    <property type="match status" value="1"/>
</dbReference>
<dbReference type="GO" id="GO:0000981">
    <property type="term" value="F:DNA-binding transcription factor activity, RNA polymerase II-specific"/>
    <property type="evidence" value="ECO:0007669"/>
    <property type="project" value="InterPro"/>
</dbReference>
<evidence type="ECO:0000256" key="1">
    <source>
        <dbReference type="ARBA" id="ARBA00004123"/>
    </source>
</evidence>
<keyword evidence="4 5" id="KW-0539">Nucleus</keyword>
<dbReference type="GO" id="GO:0000977">
    <property type="term" value="F:RNA polymerase II transcription regulatory region sequence-specific DNA binding"/>
    <property type="evidence" value="ECO:0007669"/>
    <property type="project" value="TreeGrafter"/>
</dbReference>
<keyword evidence="3 5" id="KW-0371">Homeobox</keyword>
<dbReference type="OrthoDB" id="3225452at2759"/>
<dbReference type="SMART" id="SM00389">
    <property type="entry name" value="HOX"/>
    <property type="match status" value="1"/>
</dbReference>
<evidence type="ECO:0000256" key="5">
    <source>
        <dbReference type="PROSITE-ProRule" id="PRU00108"/>
    </source>
</evidence>
<protein>
    <submittedName>
        <fullName evidence="8">PAX3_7</fullName>
    </submittedName>
</protein>
<dbReference type="InterPro" id="IPR001356">
    <property type="entry name" value="HD"/>
</dbReference>
<dbReference type="PANTHER" id="PTHR24329">
    <property type="entry name" value="HOMEOBOX PROTEIN ARISTALESS"/>
    <property type="match status" value="1"/>
</dbReference>
<dbReference type="AlphaFoldDB" id="A0A7R8H1R3"/>
<sequence length="173" mass="19556">MQFSGYPFQDELEKAFERTQYPDIYTREELAQRIKLSEARIQVWFSNRRARLRKQAQSSTTTTSYNPMNVSYTTNLHSSSQDPTPLSQSNLGSSSLQNHGTYPSTSSLTSQSGIDLWKEAGRRPKQGFVIINRKIKRNHSKAVERGSHPIKVGESGKLPLITITTSKTYTGIN</sequence>
<evidence type="ECO:0000256" key="7">
    <source>
        <dbReference type="SAM" id="MobiDB-lite"/>
    </source>
</evidence>
<feature type="compositionally biased region" description="Polar residues" evidence="7">
    <location>
        <begin position="99"/>
        <end position="109"/>
    </location>
</feature>